<dbReference type="Proteomes" id="UP000186549">
    <property type="component" value="Unassembled WGS sequence"/>
</dbReference>
<keyword evidence="3 5" id="KW-1133">Transmembrane helix</keyword>
<feature type="transmembrane region" description="Helical" evidence="5">
    <location>
        <begin position="78"/>
        <end position="99"/>
    </location>
</feature>
<dbReference type="InterPro" id="IPR051533">
    <property type="entry name" value="WaaL-like"/>
</dbReference>
<sequence>MPSVLLFIYFCFVLLKDVKKGIIQIVVILQIFIYLTLWNTSLRLIYPTSVVAICIFVYRKCRKRRLVIYRSKKGKYPISLILISVLTSISYLISNYLALYPPDNMLTFANIYFFFILPVFLWYSLDSRKYMIYCLQLLSGCMLFACVYSIIEVLFNKNIIQDVLLSLFDVHGYIAQGAERYGFKRSNSIFSYYQPFALYCCMCFYLYFFCSRYYNYPLNKNKVTKLLYFLPLCTILTGTRAGYVAILIGILPYLLSVNIFRYKVFYRIVGVFLVSCLFFWKFYFTLIYSTLFANKMDVGSSSGMRLEQWGSILWAFEQNELWGNGSSYLWNVATQNNYEILGAESIWFSLLIDYGIMGGLMFIFLVLVCCFLIYKCQKTAVLFPVIYFVFLSLSAPIDENINILMTFVVIFLRMDYWSRDSELKWCNIVISSTHR</sequence>
<evidence type="ECO:0000256" key="2">
    <source>
        <dbReference type="ARBA" id="ARBA00022692"/>
    </source>
</evidence>
<dbReference type="PANTHER" id="PTHR37422">
    <property type="entry name" value="TEICHURONIC ACID BIOSYNTHESIS PROTEIN TUAE"/>
    <property type="match status" value="1"/>
</dbReference>
<feature type="transmembrane region" description="Helical" evidence="5">
    <location>
        <begin position="130"/>
        <end position="151"/>
    </location>
</feature>
<accession>A0A1Q6IGK8</accession>
<name>A0A1Q6IGK8_BACUN</name>
<reference evidence="7 8" key="1">
    <citation type="journal article" date="2016" name="Nat. Biotechnol.">
        <title>Measurement of bacterial replication rates in microbial communities.</title>
        <authorList>
            <person name="Brown C.T."/>
            <person name="Olm M.R."/>
            <person name="Thomas B.C."/>
            <person name="Banfield J.F."/>
        </authorList>
    </citation>
    <scope>NUCLEOTIDE SEQUENCE [LARGE SCALE GENOMIC DNA]</scope>
    <source>
        <strain evidence="7">45_41</strain>
    </source>
</reference>
<dbReference type="PANTHER" id="PTHR37422:SF13">
    <property type="entry name" value="LIPOPOLYSACCHARIDE BIOSYNTHESIS PROTEIN PA4999-RELATED"/>
    <property type="match status" value="1"/>
</dbReference>
<keyword evidence="4 5" id="KW-0472">Membrane</keyword>
<feature type="transmembrane region" description="Helical" evidence="5">
    <location>
        <begin position="226"/>
        <end position="252"/>
    </location>
</feature>
<feature type="domain" description="O-antigen ligase-related" evidence="6">
    <location>
        <begin position="230"/>
        <end position="363"/>
    </location>
</feature>
<comment type="caution">
    <text evidence="7">The sequence shown here is derived from an EMBL/GenBank/DDBJ whole genome shotgun (WGS) entry which is preliminary data.</text>
</comment>
<dbReference type="Pfam" id="PF04932">
    <property type="entry name" value="Wzy_C"/>
    <property type="match status" value="1"/>
</dbReference>
<feature type="transmembrane region" description="Helical" evidence="5">
    <location>
        <begin position="196"/>
        <end position="214"/>
    </location>
</feature>
<dbReference type="AlphaFoldDB" id="A0A1Q6IGK8"/>
<dbReference type="GO" id="GO:0016020">
    <property type="term" value="C:membrane"/>
    <property type="evidence" value="ECO:0007669"/>
    <property type="project" value="UniProtKB-SubCell"/>
</dbReference>
<feature type="transmembrane region" description="Helical" evidence="5">
    <location>
        <begin position="386"/>
        <end position="412"/>
    </location>
</feature>
<dbReference type="EMBL" id="MNQU01000026">
    <property type="protein sequence ID" value="OKZ40001.1"/>
    <property type="molecule type" value="Genomic_DNA"/>
</dbReference>
<keyword evidence="2 5" id="KW-0812">Transmembrane</keyword>
<gene>
    <name evidence="7" type="ORF">BHV79_01225</name>
</gene>
<evidence type="ECO:0000313" key="7">
    <source>
        <dbReference type="EMBL" id="OKZ40001.1"/>
    </source>
</evidence>
<organism evidence="7 8">
    <name type="scientific">Bacteroides uniformis</name>
    <dbReference type="NCBI Taxonomy" id="820"/>
    <lineage>
        <taxon>Bacteria</taxon>
        <taxon>Pseudomonadati</taxon>
        <taxon>Bacteroidota</taxon>
        <taxon>Bacteroidia</taxon>
        <taxon>Bacteroidales</taxon>
        <taxon>Bacteroidaceae</taxon>
        <taxon>Bacteroides</taxon>
    </lineage>
</organism>
<feature type="transmembrane region" description="Helical" evidence="5">
    <location>
        <begin position="105"/>
        <end position="123"/>
    </location>
</feature>
<evidence type="ECO:0000259" key="6">
    <source>
        <dbReference type="Pfam" id="PF04932"/>
    </source>
</evidence>
<protein>
    <recommendedName>
        <fullName evidence="6">O-antigen ligase-related domain-containing protein</fullName>
    </recommendedName>
</protein>
<dbReference type="InterPro" id="IPR007016">
    <property type="entry name" value="O-antigen_ligase-rel_domated"/>
</dbReference>
<evidence type="ECO:0000256" key="1">
    <source>
        <dbReference type="ARBA" id="ARBA00004141"/>
    </source>
</evidence>
<feature type="transmembrane region" description="Helical" evidence="5">
    <location>
        <begin position="354"/>
        <end position="374"/>
    </location>
</feature>
<feature type="transmembrane region" description="Helical" evidence="5">
    <location>
        <begin position="36"/>
        <end position="58"/>
    </location>
</feature>
<evidence type="ECO:0000256" key="5">
    <source>
        <dbReference type="SAM" id="Phobius"/>
    </source>
</evidence>
<feature type="transmembrane region" description="Helical" evidence="5">
    <location>
        <begin position="264"/>
        <end position="286"/>
    </location>
</feature>
<proteinExistence type="predicted"/>
<evidence type="ECO:0000313" key="8">
    <source>
        <dbReference type="Proteomes" id="UP000186549"/>
    </source>
</evidence>
<comment type="subcellular location">
    <subcellularLocation>
        <location evidence="1">Membrane</location>
        <topology evidence="1">Multi-pass membrane protein</topology>
    </subcellularLocation>
</comment>
<evidence type="ECO:0000256" key="3">
    <source>
        <dbReference type="ARBA" id="ARBA00022989"/>
    </source>
</evidence>
<evidence type="ECO:0000256" key="4">
    <source>
        <dbReference type="ARBA" id="ARBA00023136"/>
    </source>
</evidence>